<dbReference type="InterPro" id="IPR011629">
    <property type="entry name" value="CobW-like_C"/>
</dbReference>
<accession>A0AA41YPY8</accession>
<evidence type="ECO:0000313" key="8">
    <source>
        <dbReference type="EMBL" id="MCW3476437.1"/>
    </source>
</evidence>
<organism evidence="8 9">
    <name type="scientific">Limobrevibacterium gyesilva</name>
    <dbReference type="NCBI Taxonomy" id="2991712"/>
    <lineage>
        <taxon>Bacteria</taxon>
        <taxon>Pseudomonadati</taxon>
        <taxon>Pseudomonadota</taxon>
        <taxon>Alphaproteobacteria</taxon>
        <taxon>Acetobacterales</taxon>
        <taxon>Acetobacteraceae</taxon>
        <taxon>Limobrevibacterium</taxon>
    </lineage>
</organism>
<comment type="function">
    <text evidence="5">Zinc chaperone that directly transfers zinc cofactor to target proteins, thereby activating them. Zinc is transferred from the CXCC motif in the GTPase domain to the zinc binding site in target proteins in a process requiring GTP hydrolysis.</text>
</comment>
<keyword evidence="3" id="KW-0143">Chaperone</keyword>
<evidence type="ECO:0000256" key="4">
    <source>
        <dbReference type="ARBA" id="ARBA00034320"/>
    </source>
</evidence>
<dbReference type="InterPro" id="IPR003495">
    <property type="entry name" value="CobW/HypB/UreG_nucleotide-bd"/>
</dbReference>
<dbReference type="GO" id="GO:0016787">
    <property type="term" value="F:hydrolase activity"/>
    <property type="evidence" value="ECO:0007669"/>
    <property type="project" value="UniProtKB-KW"/>
</dbReference>
<dbReference type="PANTHER" id="PTHR13748">
    <property type="entry name" value="COBW-RELATED"/>
    <property type="match status" value="1"/>
</dbReference>
<name>A0AA41YPY8_9PROT</name>
<evidence type="ECO:0000256" key="6">
    <source>
        <dbReference type="ARBA" id="ARBA00049117"/>
    </source>
</evidence>
<gene>
    <name evidence="8" type="ORF">OL599_17890</name>
</gene>
<keyword evidence="9" id="KW-1185">Reference proteome</keyword>
<protein>
    <submittedName>
        <fullName evidence="8">GTP-binding protein</fullName>
    </submittedName>
</protein>
<dbReference type="SUPFAM" id="SSF52540">
    <property type="entry name" value="P-loop containing nucleoside triphosphate hydrolases"/>
    <property type="match status" value="1"/>
</dbReference>
<dbReference type="SMART" id="SM00833">
    <property type="entry name" value="CobW_C"/>
    <property type="match status" value="1"/>
</dbReference>
<evidence type="ECO:0000256" key="3">
    <source>
        <dbReference type="ARBA" id="ARBA00023186"/>
    </source>
</evidence>
<feature type="domain" description="CobW C-terminal" evidence="7">
    <location>
        <begin position="211"/>
        <end position="298"/>
    </location>
</feature>
<evidence type="ECO:0000313" key="9">
    <source>
        <dbReference type="Proteomes" id="UP001165679"/>
    </source>
</evidence>
<evidence type="ECO:0000259" key="7">
    <source>
        <dbReference type="SMART" id="SM00833"/>
    </source>
</evidence>
<dbReference type="CDD" id="cd03112">
    <property type="entry name" value="CobW-like"/>
    <property type="match status" value="1"/>
</dbReference>
<proteinExistence type="inferred from homology"/>
<dbReference type="RefSeq" id="WP_264715228.1">
    <property type="nucleotide sequence ID" value="NZ_JAPDNT010000019.1"/>
</dbReference>
<keyword evidence="1" id="KW-0547">Nucleotide-binding</keyword>
<evidence type="ECO:0000256" key="2">
    <source>
        <dbReference type="ARBA" id="ARBA00022801"/>
    </source>
</evidence>
<dbReference type="EMBL" id="JAPDNT010000019">
    <property type="protein sequence ID" value="MCW3476437.1"/>
    <property type="molecule type" value="Genomic_DNA"/>
</dbReference>
<dbReference type="InterPro" id="IPR036627">
    <property type="entry name" value="CobW-likC_sf"/>
</dbReference>
<dbReference type="AlphaFoldDB" id="A0AA41YPY8"/>
<dbReference type="GO" id="GO:0000166">
    <property type="term" value="F:nucleotide binding"/>
    <property type="evidence" value="ECO:0007669"/>
    <property type="project" value="UniProtKB-KW"/>
</dbReference>
<dbReference type="Proteomes" id="UP001165679">
    <property type="component" value="Unassembled WGS sequence"/>
</dbReference>
<reference evidence="8" key="2">
    <citation type="submission" date="2022-10" db="EMBL/GenBank/DDBJ databases">
        <authorList>
            <person name="Trinh H.N."/>
        </authorList>
    </citation>
    <scope>NUCLEOTIDE SEQUENCE</scope>
    <source>
        <strain evidence="8">RN2-1</strain>
    </source>
</reference>
<evidence type="ECO:0000256" key="1">
    <source>
        <dbReference type="ARBA" id="ARBA00022741"/>
    </source>
</evidence>
<sequence>MTALPLTVIGGFLGAGKTTLVNHLLRTATRRYGVLVNDFGAVNIDAELIAARDGASIALANGCVCCSLGEDLGDGLDMLAARDPKPEHVIVEASGVSDPWRIAQLALIEPGFALEPLIVMADAGAILGQLADRWVADTVERQLAFAELVVLNKCDMAADLAAVAAAIARIRPEARLVRTEHARLPESALRFQVAARAPANRLQADAPPHDFPTWHWRCPGPLDRERLRAVLEALPRTVLRVKGFCELGDAREPYLLQYAAERWAFTRCDTPAASGFVVIGTPDMPDAATLDALFSQALPQPASAR</sequence>
<keyword evidence="2" id="KW-0378">Hydrolase</keyword>
<dbReference type="Pfam" id="PF02492">
    <property type="entry name" value="cobW"/>
    <property type="match status" value="1"/>
</dbReference>
<evidence type="ECO:0000256" key="5">
    <source>
        <dbReference type="ARBA" id="ARBA00045658"/>
    </source>
</evidence>
<comment type="caution">
    <text evidence="8">The sequence shown here is derived from an EMBL/GenBank/DDBJ whole genome shotgun (WGS) entry which is preliminary data.</text>
</comment>
<dbReference type="GO" id="GO:0005737">
    <property type="term" value="C:cytoplasm"/>
    <property type="evidence" value="ECO:0007669"/>
    <property type="project" value="TreeGrafter"/>
</dbReference>
<dbReference type="Gene3D" id="3.40.50.300">
    <property type="entry name" value="P-loop containing nucleotide triphosphate hydrolases"/>
    <property type="match status" value="1"/>
</dbReference>
<dbReference type="SUPFAM" id="SSF90002">
    <property type="entry name" value="Hypothetical protein YjiA, C-terminal domain"/>
    <property type="match status" value="1"/>
</dbReference>
<dbReference type="Pfam" id="PF07683">
    <property type="entry name" value="CobW_C"/>
    <property type="match status" value="1"/>
</dbReference>
<dbReference type="InterPro" id="IPR051316">
    <property type="entry name" value="Zinc-reg_GTPase_activator"/>
</dbReference>
<comment type="catalytic activity">
    <reaction evidence="6">
        <text>GTP + H2O = GDP + phosphate + H(+)</text>
        <dbReference type="Rhea" id="RHEA:19669"/>
        <dbReference type="ChEBI" id="CHEBI:15377"/>
        <dbReference type="ChEBI" id="CHEBI:15378"/>
        <dbReference type="ChEBI" id="CHEBI:37565"/>
        <dbReference type="ChEBI" id="CHEBI:43474"/>
        <dbReference type="ChEBI" id="CHEBI:58189"/>
    </reaction>
    <physiologicalReaction direction="left-to-right" evidence="6">
        <dbReference type="Rhea" id="RHEA:19670"/>
    </physiologicalReaction>
</comment>
<reference evidence="8" key="1">
    <citation type="submission" date="2022-09" db="EMBL/GenBank/DDBJ databases">
        <title>Rhodovastum sp. nov. RN2-1 isolated from soil in Seongnam, South Korea.</title>
        <authorList>
            <person name="Le N.T."/>
        </authorList>
    </citation>
    <scope>NUCLEOTIDE SEQUENCE</scope>
    <source>
        <strain evidence="8">RN2-1</strain>
    </source>
</reference>
<dbReference type="InterPro" id="IPR027417">
    <property type="entry name" value="P-loop_NTPase"/>
</dbReference>
<dbReference type="Gene3D" id="3.30.1220.10">
    <property type="entry name" value="CobW-like, C-terminal domain"/>
    <property type="match status" value="1"/>
</dbReference>
<dbReference type="PANTHER" id="PTHR13748:SF62">
    <property type="entry name" value="COBW DOMAIN-CONTAINING PROTEIN"/>
    <property type="match status" value="1"/>
</dbReference>
<comment type="similarity">
    <text evidence="4">Belongs to the SIMIBI class G3E GTPase family. ZNG1 subfamily.</text>
</comment>